<evidence type="ECO:0000313" key="2">
    <source>
        <dbReference type="Proteomes" id="UP000253961"/>
    </source>
</evidence>
<evidence type="ECO:0008006" key="3">
    <source>
        <dbReference type="Google" id="ProtNLM"/>
    </source>
</evidence>
<protein>
    <recommendedName>
        <fullName evidence="3">DUF4105 domain-containing protein</fullName>
    </recommendedName>
</protein>
<reference evidence="1 2" key="1">
    <citation type="submission" date="2018-07" db="EMBL/GenBank/DDBJ databases">
        <title>Pedobacter sp. nov., isolated from soil.</title>
        <authorList>
            <person name="Zhou L.Y."/>
            <person name="Du Z.J."/>
        </authorList>
    </citation>
    <scope>NUCLEOTIDE SEQUENCE [LARGE SCALE GENOMIC DNA]</scope>
    <source>
        <strain evidence="1 2">JDX94</strain>
    </source>
</reference>
<evidence type="ECO:0000313" key="1">
    <source>
        <dbReference type="EMBL" id="RDC54893.1"/>
    </source>
</evidence>
<accession>A0A369PQQ9</accession>
<keyword evidence="2" id="KW-1185">Reference proteome</keyword>
<sequence length="114" mass="12093">MIFGFYPKNSFPSNISGPGIMGENGGHYYNGKWNLGNISADKLQQIISLSINYSLSDYGLAYNNCADFTLGILSIVGIANSSNGIDGPNTILDLMPASAKTNSGNAPQSHRTCN</sequence>
<dbReference type="AlphaFoldDB" id="A0A369PQQ9"/>
<organism evidence="1 2">
    <name type="scientific">Pedobacter chinensis</name>
    <dbReference type="NCBI Taxonomy" id="2282421"/>
    <lineage>
        <taxon>Bacteria</taxon>
        <taxon>Pseudomonadati</taxon>
        <taxon>Bacteroidota</taxon>
        <taxon>Sphingobacteriia</taxon>
        <taxon>Sphingobacteriales</taxon>
        <taxon>Sphingobacteriaceae</taxon>
        <taxon>Pedobacter</taxon>
    </lineage>
</organism>
<gene>
    <name evidence="1" type="ORF">DU508_18930</name>
</gene>
<dbReference type="EMBL" id="QPKV01000009">
    <property type="protein sequence ID" value="RDC54893.1"/>
    <property type="molecule type" value="Genomic_DNA"/>
</dbReference>
<dbReference type="OrthoDB" id="629215at2"/>
<comment type="caution">
    <text evidence="1">The sequence shown here is derived from an EMBL/GenBank/DDBJ whole genome shotgun (WGS) entry which is preliminary data.</text>
</comment>
<name>A0A369PQQ9_9SPHI</name>
<dbReference type="Proteomes" id="UP000253961">
    <property type="component" value="Unassembled WGS sequence"/>
</dbReference>
<proteinExistence type="predicted"/>
<dbReference type="RefSeq" id="WP_115404340.1">
    <property type="nucleotide sequence ID" value="NZ_QPKV01000009.1"/>
</dbReference>